<protein>
    <submittedName>
        <fullName evidence="1">Uncharacterized protein</fullName>
    </submittedName>
</protein>
<dbReference type="EMBL" id="CM055098">
    <property type="protein sequence ID" value="KAJ7550560.1"/>
    <property type="molecule type" value="Genomic_DNA"/>
</dbReference>
<sequence>MAGSSIFDLERQYAFYGAYHKNRVNVFIHVLFVWPIFFAFAMMAAYTKPLVPLPLPANVLPFGQYMVLNWSFVMVAIYAFYYISLDPKAGSLAAALCLACWVGCNALAQLLGFSLGWKVILVAQVVSWTGQFLGHAIFEKRAPALFDNLAQAFLMAPYFVLLEVLQSGCRYEPYPGFNKNVKSKINANLTEMKAQKRRRKAS</sequence>
<keyword evidence="2" id="KW-1185">Reference proteome</keyword>
<reference evidence="2" key="1">
    <citation type="journal article" date="2024" name="Proc. Natl. Acad. Sci. U.S.A.">
        <title>Extraordinary preservation of gene collinearity over three hundred million years revealed in homosporous lycophytes.</title>
        <authorList>
            <person name="Li C."/>
            <person name="Wickell D."/>
            <person name="Kuo L.Y."/>
            <person name="Chen X."/>
            <person name="Nie B."/>
            <person name="Liao X."/>
            <person name="Peng D."/>
            <person name="Ji J."/>
            <person name="Jenkins J."/>
            <person name="Williams M."/>
            <person name="Shu S."/>
            <person name="Plott C."/>
            <person name="Barry K."/>
            <person name="Rajasekar S."/>
            <person name="Grimwood J."/>
            <person name="Han X."/>
            <person name="Sun S."/>
            <person name="Hou Z."/>
            <person name="He W."/>
            <person name="Dai G."/>
            <person name="Sun C."/>
            <person name="Schmutz J."/>
            <person name="Leebens-Mack J.H."/>
            <person name="Li F.W."/>
            <person name="Wang L."/>
        </authorList>
    </citation>
    <scope>NUCLEOTIDE SEQUENCE [LARGE SCALE GENOMIC DNA]</scope>
    <source>
        <strain evidence="2">cv. PW_Plant_1</strain>
    </source>
</reference>
<evidence type="ECO:0000313" key="1">
    <source>
        <dbReference type="EMBL" id="KAJ7550560.1"/>
    </source>
</evidence>
<gene>
    <name evidence="1" type="ORF">O6H91_07G106300</name>
</gene>
<accession>A0ACC2D8G4</accession>
<organism evidence="1 2">
    <name type="scientific">Diphasiastrum complanatum</name>
    <name type="common">Issler's clubmoss</name>
    <name type="synonym">Lycopodium complanatum</name>
    <dbReference type="NCBI Taxonomy" id="34168"/>
    <lineage>
        <taxon>Eukaryota</taxon>
        <taxon>Viridiplantae</taxon>
        <taxon>Streptophyta</taxon>
        <taxon>Embryophyta</taxon>
        <taxon>Tracheophyta</taxon>
        <taxon>Lycopodiopsida</taxon>
        <taxon>Lycopodiales</taxon>
        <taxon>Lycopodiaceae</taxon>
        <taxon>Lycopodioideae</taxon>
        <taxon>Diphasiastrum</taxon>
    </lineage>
</organism>
<dbReference type="Proteomes" id="UP001162992">
    <property type="component" value="Chromosome 7"/>
</dbReference>
<comment type="caution">
    <text evidence="1">The sequence shown here is derived from an EMBL/GenBank/DDBJ whole genome shotgun (WGS) entry which is preliminary data.</text>
</comment>
<evidence type="ECO:0000313" key="2">
    <source>
        <dbReference type="Proteomes" id="UP001162992"/>
    </source>
</evidence>
<proteinExistence type="predicted"/>
<name>A0ACC2D8G4_DIPCM</name>